<dbReference type="PROSITE" id="PS51063">
    <property type="entry name" value="HTH_CRP_2"/>
    <property type="match status" value="1"/>
</dbReference>
<feature type="domain" description="HTH crp-type" evidence="1">
    <location>
        <begin position="147"/>
        <end position="215"/>
    </location>
</feature>
<keyword evidence="3" id="KW-1185">Reference proteome</keyword>
<reference evidence="2" key="1">
    <citation type="submission" date="2021-06" db="EMBL/GenBank/DDBJ databases">
        <title>Thalassococcus sp. CAU 1522 isolated from sea sand, Republic of Korea.</title>
        <authorList>
            <person name="Kim W."/>
        </authorList>
    </citation>
    <scope>NUCLEOTIDE SEQUENCE</scope>
    <source>
        <strain evidence="2">CAU 1522</strain>
    </source>
</reference>
<evidence type="ECO:0000313" key="3">
    <source>
        <dbReference type="Proteomes" id="UP001166293"/>
    </source>
</evidence>
<dbReference type="SMART" id="SM00419">
    <property type="entry name" value="HTH_CRP"/>
    <property type="match status" value="1"/>
</dbReference>
<evidence type="ECO:0000313" key="2">
    <source>
        <dbReference type="EMBL" id="MBV2361630.1"/>
    </source>
</evidence>
<dbReference type="CDD" id="cd00038">
    <property type="entry name" value="CAP_ED"/>
    <property type="match status" value="1"/>
</dbReference>
<dbReference type="Pfam" id="PF13545">
    <property type="entry name" value="HTH_Crp_2"/>
    <property type="match status" value="1"/>
</dbReference>
<dbReference type="Proteomes" id="UP001166293">
    <property type="component" value="Unassembled WGS sequence"/>
</dbReference>
<name>A0ABS6NC76_9RHOB</name>
<accession>A0ABS6NC76</accession>
<sequence>MPESEFDGLRTLPPLSGLQDGNFERLFADATLQSCTAQIVLLTEGAPPDHLFILVSGAVELFAQWQDRETTMEVLRSPACFFLAETVSGADCLMSARTLEPTRMILVPVEAVHAILAEDAGFVRAVAAELADRVQLSVRATKNLKMRTSLERLANFILSLQDMADGRTWIELPTEKRKLASQLGMTPENLSRALKGLQAYGVKVDGGRVSVSNRDELAKFAKPHPLIDRR</sequence>
<dbReference type="InterPro" id="IPR000595">
    <property type="entry name" value="cNMP-bd_dom"/>
</dbReference>
<dbReference type="InterPro" id="IPR012318">
    <property type="entry name" value="HTH_CRP"/>
</dbReference>
<gene>
    <name evidence="2" type="ORF">KUH32_17835</name>
</gene>
<dbReference type="NCBIfam" id="NF006901">
    <property type="entry name" value="PRK09392.1"/>
    <property type="match status" value="1"/>
</dbReference>
<organism evidence="2 3">
    <name type="scientific">Thalassococcus arenae</name>
    <dbReference type="NCBI Taxonomy" id="2851652"/>
    <lineage>
        <taxon>Bacteria</taxon>
        <taxon>Pseudomonadati</taxon>
        <taxon>Pseudomonadota</taxon>
        <taxon>Alphaproteobacteria</taxon>
        <taxon>Rhodobacterales</taxon>
        <taxon>Roseobacteraceae</taxon>
        <taxon>Thalassococcus</taxon>
    </lineage>
</organism>
<dbReference type="PANTHER" id="PTHR24567:SF26">
    <property type="entry name" value="REGULATORY PROTEIN YEIL"/>
    <property type="match status" value="1"/>
</dbReference>
<dbReference type="InterPro" id="IPR050397">
    <property type="entry name" value="Env_Response_Regulators"/>
</dbReference>
<protein>
    <submittedName>
        <fullName evidence="2">Helix-turn-helix domain-containing protein</fullName>
    </submittedName>
</protein>
<dbReference type="Pfam" id="PF00027">
    <property type="entry name" value="cNMP_binding"/>
    <property type="match status" value="1"/>
</dbReference>
<dbReference type="PANTHER" id="PTHR24567">
    <property type="entry name" value="CRP FAMILY TRANSCRIPTIONAL REGULATORY PROTEIN"/>
    <property type="match status" value="1"/>
</dbReference>
<proteinExistence type="predicted"/>
<evidence type="ECO:0000259" key="1">
    <source>
        <dbReference type="PROSITE" id="PS51063"/>
    </source>
</evidence>
<comment type="caution">
    <text evidence="2">The sequence shown here is derived from an EMBL/GenBank/DDBJ whole genome shotgun (WGS) entry which is preliminary data.</text>
</comment>
<dbReference type="EMBL" id="JAHRWL010000003">
    <property type="protein sequence ID" value="MBV2361630.1"/>
    <property type="molecule type" value="Genomic_DNA"/>
</dbReference>